<dbReference type="EMBL" id="ABEU02000022">
    <property type="protein sequence ID" value="PNR30417.1"/>
    <property type="molecule type" value="Genomic_DNA"/>
</dbReference>
<reference evidence="2 4" key="1">
    <citation type="journal article" date="2008" name="Science">
        <title>The Physcomitrella genome reveals evolutionary insights into the conquest of land by plants.</title>
        <authorList>
            <person name="Rensing S."/>
            <person name="Lang D."/>
            <person name="Zimmer A."/>
            <person name="Terry A."/>
            <person name="Salamov A."/>
            <person name="Shapiro H."/>
            <person name="Nishiyama T."/>
            <person name="Perroud P.-F."/>
            <person name="Lindquist E."/>
            <person name="Kamisugi Y."/>
            <person name="Tanahashi T."/>
            <person name="Sakakibara K."/>
            <person name="Fujita T."/>
            <person name="Oishi K."/>
            <person name="Shin-I T."/>
            <person name="Kuroki Y."/>
            <person name="Toyoda A."/>
            <person name="Suzuki Y."/>
            <person name="Hashimoto A."/>
            <person name="Yamaguchi K."/>
            <person name="Sugano A."/>
            <person name="Kohara Y."/>
            <person name="Fujiyama A."/>
            <person name="Anterola A."/>
            <person name="Aoki S."/>
            <person name="Ashton N."/>
            <person name="Barbazuk W.B."/>
            <person name="Barker E."/>
            <person name="Bennetzen J."/>
            <person name="Bezanilla M."/>
            <person name="Blankenship R."/>
            <person name="Cho S.H."/>
            <person name="Dutcher S."/>
            <person name="Estelle M."/>
            <person name="Fawcett J.A."/>
            <person name="Gundlach H."/>
            <person name="Hanada K."/>
            <person name="Heyl A."/>
            <person name="Hicks K.A."/>
            <person name="Hugh J."/>
            <person name="Lohr M."/>
            <person name="Mayer K."/>
            <person name="Melkozernov A."/>
            <person name="Murata T."/>
            <person name="Nelson D."/>
            <person name="Pils B."/>
            <person name="Prigge M."/>
            <person name="Reiss B."/>
            <person name="Renner T."/>
            <person name="Rombauts S."/>
            <person name="Rushton P."/>
            <person name="Sanderfoot A."/>
            <person name="Schween G."/>
            <person name="Shiu S.-H."/>
            <person name="Stueber K."/>
            <person name="Theodoulou F.L."/>
            <person name="Tu H."/>
            <person name="Van de Peer Y."/>
            <person name="Verrier P.J."/>
            <person name="Waters E."/>
            <person name="Wood A."/>
            <person name="Yang L."/>
            <person name="Cove D."/>
            <person name="Cuming A."/>
            <person name="Hasebe M."/>
            <person name="Lucas S."/>
            <person name="Mishler D.B."/>
            <person name="Reski R."/>
            <person name="Grigoriev I."/>
            <person name="Quatrano R.S."/>
            <person name="Boore J.L."/>
        </authorList>
    </citation>
    <scope>NUCLEOTIDE SEQUENCE [LARGE SCALE GENOMIC DNA]</scope>
    <source>
        <strain evidence="3 4">cv. Gransden 2004</strain>
    </source>
</reference>
<evidence type="ECO:0000313" key="4">
    <source>
        <dbReference type="Proteomes" id="UP000006727"/>
    </source>
</evidence>
<dbReference type="Proteomes" id="UP000006727">
    <property type="component" value="Chromosome 22"/>
</dbReference>
<reference evidence="2 4" key="2">
    <citation type="journal article" date="2018" name="Plant J.">
        <title>The Physcomitrella patens chromosome-scale assembly reveals moss genome structure and evolution.</title>
        <authorList>
            <person name="Lang D."/>
            <person name="Ullrich K.K."/>
            <person name="Murat F."/>
            <person name="Fuchs J."/>
            <person name="Jenkins J."/>
            <person name="Haas F.B."/>
            <person name="Piednoel M."/>
            <person name="Gundlach H."/>
            <person name="Van Bel M."/>
            <person name="Meyberg R."/>
            <person name="Vives C."/>
            <person name="Morata J."/>
            <person name="Symeonidi A."/>
            <person name="Hiss M."/>
            <person name="Muchero W."/>
            <person name="Kamisugi Y."/>
            <person name="Saleh O."/>
            <person name="Blanc G."/>
            <person name="Decker E.L."/>
            <person name="van Gessel N."/>
            <person name="Grimwood J."/>
            <person name="Hayes R.D."/>
            <person name="Graham S.W."/>
            <person name="Gunter L.E."/>
            <person name="McDaniel S.F."/>
            <person name="Hoernstein S.N.W."/>
            <person name="Larsson A."/>
            <person name="Li F.W."/>
            <person name="Perroud P.F."/>
            <person name="Phillips J."/>
            <person name="Ranjan P."/>
            <person name="Rokshar D.S."/>
            <person name="Rothfels C.J."/>
            <person name="Schneider L."/>
            <person name="Shu S."/>
            <person name="Stevenson D.W."/>
            <person name="Thummler F."/>
            <person name="Tillich M."/>
            <person name="Villarreal Aguilar J.C."/>
            <person name="Widiez T."/>
            <person name="Wong G.K."/>
            <person name="Wymore A."/>
            <person name="Zhang Y."/>
            <person name="Zimmer A.D."/>
            <person name="Quatrano R.S."/>
            <person name="Mayer K.F.X."/>
            <person name="Goodstein D."/>
            <person name="Casacuberta J.M."/>
            <person name="Vandepoele K."/>
            <person name="Reski R."/>
            <person name="Cuming A.C."/>
            <person name="Tuskan G.A."/>
            <person name="Maumus F."/>
            <person name="Salse J."/>
            <person name="Schmutz J."/>
            <person name="Rensing S.A."/>
        </authorList>
    </citation>
    <scope>NUCLEOTIDE SEQUENCE [LARGE SCALE GENOMIC DNA]</scope>
    <source>
        <strain evidence="3 4">cv. Gransden 2004</strain>
    </source>
</reference>
<sequence>MAHRHMEVIDGRCLGAPRWSCSECNMDNIFRCFATTDGSLLRAKSPGILRFPDVGHRCKRFPCPICNPSPHRRPQRRQVEDSQVPDMIVTTMHRQSSWEMATGGPPKLMNC</sequence>
<evidence type="ECO:0000313" key="1">
    <source>
        <dbReference type="EMBL" id="PNR30417.1"/>
    </source>
</evidence>
<dbReference type="EnsemblPlants" id="Pp3c22_5180V3.1">
    <property type="protein sequence ID" value="PAC:32904769.CDS.1"/>
    <property type="gene ID" value="Pp3c22_5180"/>
</dbReference>
<dbReference type="AlphaFoldDB" id="A0A2K1IMB9"/>
<proteinExistence type="predicted"/>
<accession>A0A2K1IMB9</accession>
<dbReference type="EnsemblPlants" id="Pp3c22_5180V3.2">
    <property type="protein sequence ID" value="PAC:32904770.CDS.1"/>
    <property type="gene ID" value="Pp3c22_5180"/>
</dbReference>
<dbReference type="InParanoid" id="A0A2K1IMB9"/>
<dbReference type="EMBL" id="ABEU02000022">
    <property type="protein sequence ID" value="PNR30419.1"/>
    <property type="molecule type" value="Genomic_DNA"/>
</dbReference>
<name>A0A2K1IMB9_PHYPA</name>
<keyword evidence="4" id="KW-1185">Reference proteome</keyword>
<dbReference type="EnsemblPlants" id="Pp3c22_5140V3.2">
    <property type="protein sequence ID" value="PAC:32903941.CDS.1"/>
    <property type="gene ID" value="Pp3c22_5140"/>
</dbReference>
<reference evidence="3" key="3">
    <citation type="submission" date="2020-12" db="UniProtKB">
        <authorList>
            <consortium name="EnsemblPlants"/>
        </authorList>
    </citation>
    <scope>IDENTIFICATION</scope>
</reference>
<evidence type="ECO:0000313" key="2">
    <source>
        <dbReference type="EMBL" id="PNR30419.1"/>
    </source>
</evidence>
<dbReference type="EnsemblPlants" id="Pp3c22_5140V3.1">
    <property type="protein sequence ID" value="PAC:32903940.CDS.1"/>
    <property type="gene ID" value="Pp3c22_5140"/>
</dbReference>
<evidence type="ECO:0000313" key="3">
    <source>
        <dbReference type="EnsemblPlants" id="PAC:32903940.CDS.1"/>
    </source>
</evidence>
<dbReference type="Gramene" id="Pp3c22_5180V3.2">
    <property type="protein sequence ID" value="PAC:32904770.CDS.1"/>
    <property type="gene ID" value="Pp3c22_5180"/>
</dbReference>
<dbReference type="Gramene" id="Pp3c22_5180V3.1">
    <property type="protein sequence ID" value="PAC:32904769.CDS.1"/>
    <property type="gene ID" value="Pp3c22_5180"/>
</dbReference>
<organism evidence="2">
    <name type="scientific">Physcomitrium patens</name>
    <name type="common">Spreading-leaved earth moss</name>
    <name type="synonym">Physcomitrella patens</name>
    <dbReference type="NCBI Taxonomy" id="3218"/>
    <lineage>
        <taxon>Eukaryota</taxon>
        <taxon>Viridiplantae</taxon>
        <taxon>Streptophyta</taxon>
        <taxon>Embryophyta</taxon>
        <taxon>Bryophyta</taxon>
        <taxon>Bryophytina</taxon>
        <taxon>Bryopsida</taxon>
        <taxon>Funariidae</taxon>
        <taxon>Funariales</taxon>
        <taxon>Funariaceae</taxon>
        <taxon>Physcomitrium</taxon>
    </lineage>
</organism>
<dbReference type="Gramene" id="Pp3c22_5140V3.1">
    <property type="protein sequence ID" value="PAC:32903940.CDS.1"/>
    <property type="gene ID" value="Pp3c22_5140"/>
</dbReference>
<protein>
    <submittedName>
        <fullName evidence="2 3">Uncharacterized protein</fullName>
    </submittedName>
</protein>
<dbReference type="Gramene" id="Pp3c22_5140V3.2">
    <property type="protein sequence ID" value="PAC:32903941.CDS.1"/>
    <property type="gene ID" value="Pp3c22_5140"/>
</dbReference>
<gene>
    <name evidence="1" type="ORF">PHYPA_026733</name>
    <name evidence="2" type="ORF">PHYPA_026735</name>
</gene>